<evidence type="ECO:0000313" key="2">
    <source>
        <dbReference type="EMBL" id="GIH06353.1"/>
    </source>
</evidence>
<keyword evidence="1" id="KW-0472">Membrane</keyword>
<feature type="transmembrane region" description="Helical" evidence="1">
    <location>
        <begin position="227"/>
        <end position="250"/>
    </location>
</feature>
<dbReference type="Proteomes" id="UP000612899">
    <property type="component" value="Unassembled WGS sequence"/>
</dbReference>
<keyword evidence="1" id="KW-0812">Transmembrane</keyword>
<gene>
    <name evidence="2" type="ORF">Rhe02_44200</name>
</gene>
<feature type="transmembrane region" description="Helical" evidence="1">
    <location>
        <begin position="197"/>
        <end position="220"/>
    </location>
</feature>
<accession>A0A8J3QAX2</accession>
<proteinExistence type="predicted"/>
<feature type="transmembrane region" description="Helical" evidence="1">
    <location>
        <begin position="87"/>
        <end position="107"/>
    </location>
</feature>
<evidence type="ECO:0000313" key="3">
    <source>
        <dbReference type="Proteomes" id="UP000612899"/>
    </source>
</evidence>
<feature type="transmembrane region" description="Helical" evidence="1">
    <location>
        <begin position="113"/>
        <end position="131"/>
    </location>
</feature>
<dbReference type="RefSeq" id="WP_203910163.1">
    <property type="nucleotide sequence ID" value="NZ_BONY01000026.1"/>
</dbReference>
<comment type="caution">
    <text evidence="2">The sequence shown here is derived from an EMBL/GenBank/DDBJ whole genome shotgun (WGS) entry which is preliminary data.</text>
</comment>
<sequence>MSWLFAPVPRGRIAVFRAVVYVFAAADLVIFTPWVRSHGSVDTELYRPLWVARVLHLPAPSSLLVTSIFWALLVFALLAATGKAPRFLGWMVFLLYFEWMIIAMSYGKVDHDRFAFLVALAVLPTCGVARWRDRELDARAGWALRVVQLAVVATYFLASWAKLRFGGPEWMTGSVLARAILRRGTDLADLIAPVPGLLIAAQIGIMAFELLSPLIFVLAWRWQRWAVAYFYSFHLVTISMITISFAPHLVAMLSFLPLEKAADWVARRLPSREPSVAGSGLPVLLGEVAGHRIEAGEGAAEGAGAGGH</sequence>
<dbReference type="AlphaFoldDB" id="A0A8J3QAX2"/>
<keyword evidence="3" id="KW-1185">Reference proteome</keyword>
<evidence type="ECO:0008006" key="4">
    <source>
        <dbReference type="Google" id="ProtNLM"/>
    </source>
</evidence>
<feature type="transmembrane region" description="Helical" evidence="1">
    <location>
        <begin position="143"/>
        <end position="161"/>
    </location>
</feature>
<dbReference type="EMBL" id="BONY01000026">
    <property type="protein sequence ID" value="GIH06353.1"/>
    <property type="molecule type" value="Genomic_DNA"/>
</dbReference>
<reference evidence="2" key="1">
    <citation type="submission" date="2021-01" db="EMBL/GenBank/DDBJ databases">
        <title>Whole genome shotgun sequence of Rhizocola hellebori NBRC 109834.</title>
        <authorList>
            <person name="Komaki H."/>
            <person name="Tamura T."/>
        </authorList>
    </citation>
    <scope>NUCLEOTIDE SEQUENCE</scope>
    <source>
        <strain evidence="2">NBRC 109834</strain>
    </source>
</reference>
<feature type="transmembrane region" description="Helical" evidence="1">
    <location>
        <begin position="12"/>
        <end position="35"/>
    </location>
</feature>
<protein>
    <recommendedName>
        <fullName evidence="4">MFS transporter permease</fullName>
    </recommendedName>
</protein>
<feature type="transmembrane region" description="Helical" evidence="1">
    <location>
        <begin position="55"/>
        <end position="80"/>
    </location>
</feature>
<organism evidence="2 3">
    <name type="scientific">Rhizocola hellebori</name>
    <dbReference type="NCBI Taxonomy" id="1392758"/>
    <lineage>
        <taxon>Bacteria</taxon>
        <taxon>Bacillati</taxon>
        <taxon>Actinomycetota</taxon>
        <taxon>Actinomycetes</taxon>
        <taxon>Micromonosporales</taxon>
        <taxon>Micromonosporaceae</taxon>
        <taxon>Rhizocola</taxon>
    </lineage>
</organism>
<name>A0A8J3QAX2_9ACTN</name>
<keyword evidence="1" id="KW-1133">Transmembrane helix</keyword>
<evidence type="ECO:0000256" key="1">
    <source>
        <dbReference type="SAM" id="Phobius"/>
    </source>
</evidence>